<accession>A0A4R1PGK6</accession>
<dbReference type="Pfam" id="PF03167">
    <property type="entry name" value="UDG"/>
    <property type="match status" value="1"/>
</dbReference>
<dbReference type="AlphaFoldDB" id="A0A4R1PGK6"/>
<name>A0A4R1PGK6_9GAMM</name>
<dbReference type="InterPro" id="IPR036895">
    <property type="entry name" value="Uracil-DNA_glycosylase-like_sf"/>
</dbReference>
<evidence type="ECO:0000313" key="2">
    <source>
        <dbReference type="EMBL" id="TCL22654.1"/>
    </source>
</evidence>
<protein>
    <submittedName>
        <fullName evidence="2">DNA polymerase</fullName>
    </submittedName>
</protein>
<dbReference type="InterPro" id="IPR005122">
    <property type="entry name" value="Uracil-DNA_glycosylase-like"/>
</dbReference>
<dbReference type="SUPFAM" id="SSF52141">
    <property type="entry name" value="Uracil-DNA glycosylase-like"/>
    <property type="match status" value="1"/>
</dbReference>
<comment type="caution">
    <text evidence="2">The sequence shown here is derived from an EMBL/GenBank/DDBJ whole genome shotgun (WGS) entry which is preliminary data.</text>
</comment>
<dbReference type="RefSeq" id="WP_242672542.1">
    <property type="nucleotide sequence ID" value="NZ_JBHLST010000036.1"/>
</dbReference>
<gene>
    <name evidence="2" type="ORF">EV691_13031</name>
</gene>
<dbReference type="Gene3D" id="3.40.470.10">
    <property type="entry name" value="Uracil-DNA glycosylase-like domain"/>
    <property type="match status" value="1"/>
</dbReference>
<reference evidence="2 3" key="1">
    <citation type="submission" date="2019-03" db="EMBL/GenBank/DDBJ databases">
        <title>Genomic Encyclopedia of Type Strains, Phase IV (KMG-IV): sequencing the most valuable type-strain genomes for metagenomic binning, comparative biology and taxonomic classification.</title>
        <authorList>
            <person name="Goeker M."/>
        </authorList>
    </citation>
    <scope>NUCLEOTIDE SEQUENCE [LARGE SCALE GENOMIC DNA]</scope>
    <source>
        <strain evidence="2 3">DSM 2286</strain>
    </source>
</reference>
<proteinExistence type="predicted"/>
<sequence length="263" mass="29229">MTNSIQPPSASTSVNRTPKSEVIFEWAALRGSTLGSKNMSRSEELIDLYANVTTCGRQCNGVQNDPINGIIGRSFYCLDESAGIDILLVSKNPGISDPRESALYAPLGGRDRVRAHEDFVRTRFLGTNQIITSRYHANIISWVSVILDVPAEHDAVFARVAMTALVKCHSAKLKTDSLPDTTKDTCVGTFLYREIELLKPKFLLALGGEAFDYLIRPNVRARHHLPVGKLYHPSWSNMRGGVARYIAEELPKLREQFQRALAT</sequence>
<evidence type="ECO:0000259" key="1">
    <source>
        <dbReference type="Pfam" id="PF03167"/>
    </source>
</evidence>
<evidence type="ECO:0000313" key="3">
    <source>
        <dbReference type="Proteomes" id="UP000295169"/>
    </source>
</evidence>
<feature type="domain" description="Uracil-DNA glycosylase-like" evidence="1">
    <location>
        <begin position="85"/>
        <end position="239"/>
    </location>
</feature>
<organism evidence="2 3">
    <name type="scientific">Azotobacter chroococcum</name>
    <dbReference type="NCBI Taxonomy" id="353"/>
    <lineage>
        <taxon>Bacteria</taxon>
        <taxon>Pseudomonadati</taxon>
        <taxon>Pseudomonadota</taxon>
        <taxon>Gammaproteobacteria</taxon>
        <taxon>Pseudomonadales</taxon>
        <taxon>Pseudomonadaceae</taxon>
        <taxon>Azotobacter</taxon>
    </lineage>
</organism>
<dbReference type="Proteomes" id="UP000295169">
    <property type="component" value="Unassembled WGS sequence"/>
</dbReference>
<dbReference type="EMBL" id="SMMU01000030">
    <property type="protein sequence ID" value="TCL22654.1"/>
    <property type="molecule type" value="Genomic_DNA"/>
</dbReference>